<accession>A0A0W8H3J0</accession>
<protein>
    <submittedName>
        <fullName evidence="2">Uncharacterized protein</fullName>
    </submittedName>
</protein>
<dbReference type="RefSeq" id="WP_058868931.1">
    <property type="nucleotide sequence ID" value="NZ_CP031011.1"/>
</dbReference>
<proteinExistence type="predicted"/>
<reference evidence="2 3" key="1">
    <citation type="submission" date="2017-11" db="EMBL/GenBank/DDBJ databases">
        <title>Infants hospitalized years apart are colonized by the same room-sourced microbial strains.</title>
        <authorList>
            <person name="Brooks B."/>
            <person name="Olm M.R."/>
            <person name="Firek B.A."/>
            <person name="Baker R."/>
            <person name="Thomas B.C."/>
            <person name="Morowitz M.J."/>
            <person name="Banfield J.F."/>
        </authorList>
    </citation>
    <scope>NUCLEOTIDE SEQUENCE [LARGE SCALE GENOMIC DNA]</scope>
    <source>
        <strain evidence="2">S2_003_000_R3_20</strain>
    </source>
</reference>
<organism evidence="2 3">
    <name type="scientific">Acinetobacter johnsonii</name>
    <dbReference type="NCBI Taxonomy" id="40214"/>
    <lineage>
        <taxon>Bacteria</taxon>
        <taxon>Pseudomonadati</taxon>
        <taxon>Pseudomonadota</taxon>
        <taxon>Gammaproteobacteria</taxon>
        <taxon>Moraxellales</taxon>
        <taxon>Moraxellaceae</taxon>
        <taxon>Acinetobacter</taxon>
    </lineage>
</organism>
<dbReference type="EMBL" id="QFQJ01000154">
    <property type="protein sequence ID" value="PZQ84445.1"/>
    <property type="molecule type" value="Genomic_DNA"/>
</dbReference>
<keyword evidence="1" id="KW-0472">Membrane</keyword>
<name>A0A0W8H3J0_ACIJO</name>
<evidence type="ECO:0000313" key="3">
    <source>
        <dbReference type="Proteomes" id="UP000249282"/>
    </source>
</evidence>
<evidence type="ECO:0000313" key="2">
    <source>
        <dbReference type="EMBL" id="PZQ84445.1"/>
    </source>
</evidence>
<keyword evidence="1" id="KW-1133">Transmembrane helix</keyword>
<feature type="transmembrane region" description="Helical" evidence="1">
    <location>
        <begin position="12"/>
        <end position="30"/>
    </location>
</feature>
<evidence type="ECO:0000256" key="1">
    <source>
        <dbReference type="SAM" id="Phobius"/>
    </source>
</evidence>
<dbReference type="AlphaFoldDB" id="A0A0W8H3J0"/>
<keyword evidence="1" id="KW-0812">Transmembrane</keyword>
<sequence length="169" mass="19507">MTDLSGHSKLDVKIVAIGIILSCGVAYAIYSTVRHFYALNQINEAKEMMSDIQSLLVWSMHQYHDDVTQACHLKNIQQIAQSEEFQNMNRILKLQDQIRQKSQFVEQIKVNATPDLHGCITTAYFRKESFVSELIAGKYISYHYDFKTETIKCLTNIQKRSLVKPCTRL</sequence>
<dbReference type="Proteomes" id="UP000249282">
    <property type="component" value="Unassembled WGS sequence"/>
</dbReference>
<comment type="caution">
    <text evidence="2">The sequence shown here is derived from an EMBL/GenBank/DDBJ whole genome shotgun (WGS) entry which is preliminary data.</text>
</comment>
<gene>
    <name evidence="2" type="ORF">DI542_17315</name>
</gene>